<accession>A0ABR0IAA9</accession>
<protein>
    <submittedName>
        <fullName evidence="2">Uncharacterized protein</fullName>
    </submittedName>
</protein>
<evidence type="ECO:0000313" key="3">
    <source>
        <dbReference type="Proteomes" id="UP001323617"/>
    </source>
</evidence>
<name>A0ABR0IAA9_9PEZI</name>
<organism evidence="2 3">
    <name type="scientific">Podospora pseudoanserina</name>
    <dbReference type="NCBI Taxonomy" id="2609844"/>
    <lineage>
        <taxon>Eukaryota</taxon>
        <taxon>Fungi</taxon>
        <taxon>Dikarya</taxon>
        <taxon>Ascomycota</taxon>
        <taxon>Pezizomycotina</taxon>
        <taxon>Sordariomycetes</taxon>
        <taxon>Sordariomycetidae</taxon>
        <taxon>Sordariales</taxon>
        <taxon>Podosporaceae</taxon>
        <taxon>Podospora</taxon>
    </lineage>
</organism>
<dbReference type="GeneID" id="87961226"/>
<evidence type="ECO:0000256" key="1">
    <source>
        <dbReference type="SAM" id="MobiDB-lite"/>
    </source>
</evidence>
<dbReference type="EMBL" id="JAFFHC010000004">
    <property type="protein sequence ID" value="KAK4677144.1"/>
    <property type="molecule type" value="Genomic_DNA"/>
</dbReference>
<dbReference type="Proteomes" id="UP001323617">
    <property type="component" value="Unassembled WGS sequence"/>
</dbReference>
<feature type="compositionally biased region" description="Polar residues" evidence="1">
    <location>
        <begin position="69"/>
        <end position="83"/>
    </location>
</feature>
<comment type="caution">
    <text evidence="2">The sequence shown here is derived from an EMBL/GenBank/DDBJ whole genome shotgun (WGS) entry which is preliminary data.</text>
</comment>
<feature type="region of interest" description="Disordered" evidence="1">
    <location>
        <begin position="60"/>
        <end position="103"/>
    </location>
</feature>
<gene>
    <name evidence="2" type="ORF">QC764_0067740</name>
</gene>
<dbReference type="RefSeq" id="XP_062800614.1">
    <property type="nucleotide sequence ID" value="XM_062940596.1"/>
</dbReference>
<keyword evidence="3" id="KW-1185">Reference proteome</keyword>
<evidence type="ECO:0000313" key="2">
    <source>
        <dbReference type="EMBL" id="KAK4677144.1"/>
    </source>
</evidence>
<proteinExistence type="predicted"/>
<reference evidence="2 3" key="1">
    <citation type="journal article" date="2023" name="bioRxiv">
        <title>High-quality genome assemblies of four members of thePodospora anserinaspecies complex.</title>
        <authorList>
            <person name="Ament-Velasquez S.L."/>
            <person name="Vogan A.A."/>
            <person name="Wallerman O."/>
            <person name="Hartmann F."/>
            <person name="Gautier V."/>
            <person name="Silar P."/>
            <person name="Giraud T."/>
            <person name="Johannesson H."/>
        </authorList>
    </citation>
    <scope>NUCLEOTIDE SEQUENCE [LARGE SCALE GENOMIC DNA]</scope>
    <source>
        <strain evidence="2 3">CBS 124.78</strain>
    </source>
</reference>
<sequence>MLTGLGWVGIVEAWRGKVLLILAIRQFFAEALLLQTARRWSSFWARHGIARHKAKVPSSVTARAGAKYSGTQSELEPGTNASPSKPPVGWTHQRPPPPIPSKEQGLALCGVRRGRRPTPRACISMPKTATQECGAVIQTVSSPRISSRSFFLRVIGVSKQNTAAASLGCRHSTVTPSPMWHRVQPGTKYRTSASVVWSVARRYWTG</sequence>